<gene>
    <name evidence="2" type="ORF">SEMRO_2143_G316260.1</name>
</gene>
<keyword evidence="3" id="KW-1185">Reference proteome</keyword>
<evidence type="ECO:0000313" key="2">
    <source>
        <dbReference type="EMBL" id="CAB9528076.1"/>
    </source>
</evidence>
<organism evidence="2 3">
    <name type="scientific">Seminavis robusta</name>
    <dbReference type="NCBI Taxonomy" id="568900"/>
    <lineage>
        <taxon>Eukaryota</taxon>
        <taxon>Sar</taxon>
        <taxon>Stramenopiles</taxon>
        <taxon>Ochrophyta</taxon>
        <taxon>Bacillariophyta</taxon>
        <taxon>Bacillariophyceae</taxon>
        <taxon>Bacillariophycidae</taxon>
        <taxon>Naviculales</taxon>
        <taxon>Naviculaceae</taxon>
        <taxon>Seminavis</taxon>
    </lineage>
</organism>
<feature type="compositionally biased region" description="Low complexity" evidence="1">
    <location>
        <begin position="12"/>
        <end position="23"/>
    </location>
</feature>
<dbReference type="Pfam" id="PF13637">
    <property type="entry name" value="Ank_4"/>
    <property type="match status" value="1"/>
</dbReference>
<dbReference type="InterPro" id="IPR036770">
    <property type="entry name" value="Ankyrin_rpt-contain_sf"/>
</dbReference>
<dbReference type="InterPro" id="IPR052050">
    <property type="entry name" value="SecEffector_AnkRepeat"/>
</dbReference>
<dbReference type="Gene3D" id="1.25.40.20">
    <property type="entry name" value="Ankyrin repeat-containing domain"/>
    <property type="match status" value="1"/>
</dbReference>
<dbReference type="SUPFAM" id="SSF140860">
    <property type="entry name" value="Pseudo ankyrin repeat-like"/>
    <property type="match status" value="1"/>
</dbReference>
<dbReference type="PANTHER" id="PTHR46586:SF3">
    <property type="entry name" value="ANKYRIN REPEAT-CONTAINING PROTEIN"/>
    <property type="match status" value="1"/>
</dbReference>
<evidence type="ECO:0000256" key="1">
    <source>
        <dbReference type="SAM" id="MobiDB-lite"/>
    </source>
</evidence>
<name>A0A9N8EYT9_9STRA</name>
<dbReference type="AlphaFoldDB" id="A0A9N8EYT9"/>
<protein>
    <submittedName>
        <fullName evidence="2">Ankyrin repeat protein</fullName>
    </submittedName>
</protein>
<dbReference type="EMBL" id="CAICTM010002141">
    <property type="protein sequence ID" value="CAB9528076.1"/>
    <property type="molecule type" value="Genomic_DNA"/>
</dbReference>
<dbReference type="InterPro" id="IPR002110">
    <property type="entry name" value="Ankyrin_rpt"/>
</dbReference>
<sequence length="274" mass="30400">MSTEPSNKKQKTSPSGPSRVGRPPSTPTIESLMEQEDLWVDNILPCFGIGQYAFLGAVNKKLNQLYKDFCKTVKKPRRVFTTERQITTRAATATDTLYSAAFCNESCAEYWFADSSEGKTPRPSAVCQAIAGVGSLPVLTWAHNTKGFPMSMGTCKNAASAGHLEILKWARENGCPWDWRTCRRAAGYGHLEVLKWARENGCPWDDYTCSQAAKTGHLEILKWARENGCPWNERTCYNAANGGHLEVLKWARENGAMGDSDTCSEAAEMAIWRS</sequence>
<accession>A0A9N8EYT9</accession>
<comment type="caution">
    <text evidence="2">The sequence shown here is derived from an EMBL/GenBank/DDBJ whole genome shotgun (WGS) entry which is preliminary data.</text>
</comment>
<dbReference type="PANTHER" id="PTHR46586">
    <property type="entry name" value="ANKYRIN REPEAT-CONTAINING PROTEIN"/>
    <property type="match status" value="1"/>
</dbReference>
<reference evidence="2" key="1">
    <citation type="submission" date="2020-06" db="EMBL/GenBank/DDBJ databases">
        <authorList>
            <consortium name="Plant Systems Biology data submission"/>
        </authorList>
    </citation>
    <scope>NUCLEOTIDE SEQUENCE</scope>
    <source>
        <strain evidence="2">D6</strain>
    </source>
</reference>
<feature type="region of interest" description="Disordered" evidence="1">
    <location>
        <begin position="1"/>
        <end position="26"/>
    </location>
</feature>
<evidence type="ECO:0000313" key="3">
    <source>
        <dbReference type="Proteomes" id="UP001153069"/>
    </source>
</evidence>
<dbReference type="Proteomes" id="UP001153069">
    <property type="component" value="Unassembled WGS sequence"/>
</dbReference>
<proteinExistence type="predicted"/>